<dbReference type="Proteomes" id="UP001178507">
    <property type="component" value="Unassembled WGS sequence"/>
</dbReference>
<accession>A0AA36MR72</accession>
<keyword evidence="2" id="KW-1185">Reference proteome</keyword>
<name>A0AA36MR72_9DINO</name>
<evidence type="ECO:0000313" key="2">
    <source>
        <dbReference type="Proteomes" id="UP001178507"/>
    </source>
</evidence>
<organism evidence="1 2">
    <name type="scientific">Effrenium voratum</name>
    <dbReference type="NCBI Taxonomy" id="2562239"/>
    <lineage>
        <taxon>Eukaryota</taxon>
        <taxon>Sar</taxon>
        <taxon>Alveolata</taxon>
        <taxon>Dinophyceae</taxon>
        <taxon>Suessiales</taxon>
        <taxon>Symbiodiniaceae</taxon>
        <taxon>Effrenium</taxon>
    </lineage>
</organism>
<protein>
    <submittedName>
        <fullName evidence="1">Uncharacterized protein</fullName>
    </submittedName>
</protein>
<comment type="caution">
    <text evidence="1">The sequence shown here is derived from an EMBL/GenBank/DDBJ whole genome shotgun (WGS) entry which is preliminary data.</text>
</comment>
<evidence type="ECO:0000313" key="1">
    <source>
        <dbReference type="EMBL" id="CAJ1377205.1"/>
    </source>
</evidence>
<dbReference type="EMBL" id="CAUJNA010000447">
    <property type="protein sequence ID" value="CAJ1377205.1"/>
    <property type="molecule type" value="Genomic_DNA"/>
</dbReference>
<dbReference type="AlphaFoldDB" id="A0AA36MR72"/>
<gene>
    <name evidence="1" type="ORF">EVOR1521_LOCUS6066</name>
</gene>
<reference evidence="1" key="1">
    <citation type="submission" date="2023-08" db="EMBL/GenBank/DDBJ databases">
        <authorList>
            <person name="Chen Y."/>
            <person name="Shah S."/>
            <person name="Dougan E. K."/>
            <person name="Thang M."/>
            <person name="Chan C."/>
        </authorList>
    </citation>
    <scope>NUCLEOTIDE SEQUENCE</scope>
</reference>
<proteinExistence type="predicted"/>
<sequence>MSPVPEAELRFGVLGLKSLEYNAKEAVTEMPFVGQAFVNVDAYEKLTESLSRVICEHRLQDVASVLLLHFHHHMEEGEILLEKVDEKEAITSPVFMETVAEDPRLVPHSFRLKKVNDSFKWVPTEFVLDTDGQMQQLTDSMLTSDGFMDAMATELLTTGLWTVFGIQTLHRHQVVLKEDEVLVEESTKPWEEEGRISRFWPHPATVIDYSNPTLLKTTWAWMNQKVWVCAGNCSGCKHCSGNQANVNMAGEKAEYQPTDLKKVWVCAGNCSGCKHCSGNQANVNMAGEKVEYQPTDLKKVWVLRGQLLRMQALQWEPGQRKHGWGEGGVPAHRSEKSLGVCGQLLRMQALQWEPGQREYGWGEGGVPWEPGQREYGWGEGGVPAH</sequence>